<accession>A0AA39E063</accession>
<protein>
    <recommendedName>
        <fullName evidence="1">BURP domain-containing protein</fullName>
    </recommendedName>
</protein>
<dbReference type="AlphaFoldDB" id="A0AA39E063"/>
<gene>
    <name evidence="2" type="ORF">PVL29_004234</name>
</gene>
<dbReference type="PANTHER" id="PTHR31236">
    <property type="entry name" value="BURP DOMAIN PROTEIN USPL1-LIKE"/>
    <property type="match status" value="1"/>
</dbReference>
<evidence type="ECO:0000259" key="1">
    <source>
        <dbReference type="PROSITE" id="PS51277"/>
    </source>
</evidence>
<proteinExistence type="predicted"/>
<organism evidence="2 3">
    <name type="scientific">Vitis rotundifolia</name>
    <name type="common">Muscadine grape</name>
    <dbReference type="NCBI Taxonomy" id="103349"/>
    <lineage>
        <taxon>Eukaryota</taxon>
        <taxon>Viridiplantae</taxon>
        <taxon>Streptophyta</taxon>
        <taxon>Embryophyta</taxon>
        <taxon>Tracheophyta</taxon>
        <taxon>Spermatophyta</taxon>
        <taxon>Magnoliopsida</taxon>
        <taxon>eudicotyledons</taxon>
        <taxon>Gunneridae</taxon>
        <taxon>Pentapetalae</taxon>
        <taxon>rosids</taxon>
        <taxon>Vitales</taxon>
        <taxon>Vitaceae</taxon>
        <taxon>Viteae</taxon>
        <taxon>Vitis</taxon>
    </lineage>
</organism>
<evidence type="ECO:0000313" key="3">
    <source>
        <dbReference type="Proteomes" id="UP001168098"/>
    </source>
</evidence>
<sequence>MKLFFTEHFQNIFLKILKKAIWSSQHACPSFSKYYNAYAVFYCHKIPATRAYMVPLVDRGETKAKAVAVCHTNTMEWNPKHLAFQQLKVKPGTAPICHFLPKDHIVWVVSK</sequence>
<dbReference type="SMART" id="SM01045">
    <property type="entry name" value="BURP"/>
    <property type="match status" value="1"/>
</dbReference>
<dbReference type="EMBL" id="JARBHA010000004">
    <property type="protein sequence ID" value="KAJ9702399.1"/>
    <property type="molecule type" value="Genomic_DNA"/>
</dbReference>
<dbReference type="InterPro" id="IPR044816">
    <property type="entry name" value="BURP"/>
</dbReference>
<name>A0AA39E063_VITRO</name>
<comment type="caution">
    <text evidence="2">The sequence shown here is derived from an EMBL/GenBank/DDBJ whole genome shotgun (WGS) entry which is preliminary data.</text>
</comment>
<dbReference type="InterPro" id="IPR004873">
    <property type="entry name" value="BURP_dom"/>
</dbReference>
<dbReference type="Pfam" id="PF03181">
    <property type="entry name" value="BURP"/>
    <property type="match status" value="1"/>
</dbReference>
<dbReference type="PROSITE" id="PS51277">
    <property type="entry name" value="BURP"/>
    <property type="match status" value="1"/>
</dbReference>
<dbReference type="Proteomes" id="UP001168098">
    <property type="component" value="Unassembled WGS sequence"/>
</dbReference>
<evidence type="ECO:0000313" key="2">
    <source>
        <dbReference type="EMBL" id="KAJ9702399.1"/>
    </source>
</evidence>
<keyword evidence="3" id="KW-1185">Reference proteome</keyword>
<dbReference type="PANTHER" id="PTHR31236:SF2">
    <property type="entry name" value="BURP DOMAIN PROTEIN RD22"/>
    <property type="match status" value="1"/>
</dbReference>
<feature type="domain" description="BURP" evidence="1">
    <location>
        <begin position="1"/>
        <end position="110"/>
    </location>
</feature>
<reference evidence="2 3" key="1">
    <citation type="journal article" date="2023" name="BMC Biotechnol.">
        <title>Vitis rotundifolia cv Carlos genome sequencing.</title>
        <authorList>
            <person name="Huff M."/>
            <person name="Hulse-Kemp A."/>
            <person name="Scheffler B."/>
            <person name="Youngblood R."/>
            <person name="Simpson S."/>
            <person name="Babiker E."/>
            <person name="Staton M."/>
        </authorList>
    </citation>
    <scope>NUCLEOTIDE SEQUENCE [LARGE SCALE GENOMIC DNA]</scope>
    <source>
        <tissue evidence="2">Leaf</tissue>
    </source>
</reference>